<name>A0A0C3DM28_9AGAM</name>
<reference evidence="1 2" key="1">
    <citation type="submission" date="2014-04" db="EMBL/GenBank/DDBJ databases">
        <authorList>
            <consortium name="DOE Joint Genome Institute"/>
            <person name="Kuo A."/>
            <person name="Kohler A."/>
            <person name="Nagy L.G."/>
            <person name="Floudas D."/>
            <person name="Copeland A."/>
            <person name="Barry K.W."/>
            <person name="Cichocki N."/>
            <person name="Veneault-Fourrey C."/>
            <person name="LaButti K."/>
            <person name="Lindquist E.A."/>
            <person name="Lipzen A."/>
            <person name="Lundell T."/>
            <person name="Morin E."/>
            <person name="Murat C."/>
            <person name="Sun H."/>
            <person name="Tunlid A."/>
            <person name="Henrissat B."/>
            <person name="Grigoriev I.V."/>
            <person name="Hibbett D.S."/>
            <person name="Martin F."/>
            <person name="Nordberg H.P."/>
            <person name="Cantor M.N."/>
            <person name="Hua S.X."/>
        </authorList>
    </citation>
    <scope>NUCLEOTIDE SEQUENCE [LARGE SCALE GENOMIC DNA]</scope>
    <source>
        <strain evidence="1 2">Foug A</strain>
    </source>
</reference>
<dbReference type="PANTHER" id="PTHR36166">
    <property type="entry name" value="CHROMOSOME 9, WHOLE GENOME SHOTGUN SEQUENCE"/>
    <property type="match status" value="1"/>
</dbReference>
<dbReference type="SUPFAM" id="SSF55961">
    <property type="entry name" value="Bet v1-like"/>
    <property type="match status" value="1"/>
</dbReference>
<organism evidence="1 2">
    <name type="scientific">Scleroderma citrinum Foug A</name>
    <dbReference type="NCBI Taxonomy" id="1036808"/>
    <lineage>
        <taxon>Eukaryota</taxon>
        <taxon>Fungi</taxon>
        <taxon>Dikarya</taxon>
        <taxon>Basidiomycota</taxon>
        <taxon>Agaricomycotina</taxon>
        <taxon>Agaricomycetes</taxon>
        <taxon>Agaricomycetidae</taxon>
        <taxon>Boletales</taxon>
        <taxon>Sclerodermatineae</taxon>
        <taxon>Sclerodermataceae</taxon>
        <taxon>Scleroderma</taxon>
    </lineage>
</organism>
<dbReference type="InterPro" id="IPR019587">
    <property type="entry name" value="Polyketide_cyclase/dehydratase"/>
</dbReference>
<dbReference type="Gene3D" id="3.30.530.20">
    <property type="match status" value="1"/>
</dbReference>
<dbReference type="HOGENOM" id="CLU_069867_6_0_1"/>
<protein>
    <recommendedName>
        <fullName evidence="3">Coenzyme Q-binding protein COQ10 START domain-containing protein</fullName>
    </recommendedName>
</protein>
<dbReference type="Pfam" id="PF10604">
    <property type="entry name" value="Polyketide_cyc2"/>
    <property type="match status" value="1"/>
</dbReference>
<dbReference type="InParanoid" id="A0A0C3DM28"/>
<accession>A0A0C3DM28</accession>
<dbReference type="EMBL" id="KN822049">
    <property type="protein sequence ID" value="KIM61700.1"/>
    <property type="molecule type" value="Genomic_DNA"/>
</dbReference>
<dbReference type="OrthoDB" id="509124at2759"/>
<keyword evidence="2" id="KW-1185">Reference proteome</keyword>
<proteinExistence type="predicted"/>
<dbReference type="CDD" id="cd07822">
    <property type="entry name" value="SRPBCC_4"/>
    <property type="match status" value="1"/>
</dbReference>
<dbReference type="AlphaFoldDB" id="A0A0C3DM28"/>
<sequence length="192" mass="21726">MAFDSTATSTGIPPLIKDGVFSVSASIVIDAPRDVVWDILMDWKAYHEWNPFVRNQYLTDASKRPLPADQQTPRAGAHLFIHPVHIPPSFDPPRFLPASSSHEIITAMDTQNYRCAWVTAEYPTWILRGERWQALVEVEEDGRKKTRYDTMEVFSGSLAYVVMGLLGDGLRKGFIAMAEGLKTRSEDRLRET</sequence>
<gene>
    <name evidence="1" type="ORF">SCLCIDRAFT_1215795</name>
</gene>
<evidence type="ECO:0000313" key="1">
    <source>
        <dbReference type="EMBL" id="KIM61700.1"/>
    </source>
</evidence>
<dbReference type="InterPro" id="IPR023393">
    <property type="entry name" value="START-like_dom_sf"/>
</dbReference>
<evidence type="ECO:0008006" key="3">
    <source>
        <dbReference type="Google" id="ProtNLM"/>
    </source>
</evidence>
<evidence type="ECO:0000313" key="2">
    <source>
        <dbReference type="Proteomes" id="UP000053989"/>
    </source>
</evidence>
<dbReference type="Proteomes" id="UP000053989">
    <property type="component" value="Unassembled WGS sequence"/>
</dbReference>
<reference evidence="2" key="2">
    <citation type="submission" date="2015-01" db="EMBL/GenBank/DDBJ databases">
        <title>Evolutionary Origins and Diversification of the Mycorrhizal Mutualists.</title>
        <authorList>
            <consortium name="DOE Joint Genome Institute"/>
            <consortium name="Mycorrhizal Genomics Consortium"/>
            <person name="Kohler A."/>
            <person name="Kuo A."/>
            <person name="Nagy L.G."/>
            <person name="Floudas D."/>
            <person name="Copeland A."/>
            <person name="Barry K.W."/>
            <person name="Cichocki N."/>
            <person name="Veneault-Fourrey C."/>
            <person name="LaButti K."/>
            <person name="Lindquist E.A."/>
            <person name="Lipzen A."/>
            <person name="Lundell T."/>
            <person name="Morin E."/>
            <person name="Murat C."/>
            <person name="Riley R."/>
            <person name="Ohm R."/>
            <person name="Sun H."/>
            <person name="Tunlid A."/>
            <person name="Henrissat B."/>
            <person name="Grigoriev I.V."/>
            <person name="Hibbett D.S."/>
            <person name="Martin F."/>
        </authorList>
    </citation>
    <scope>NUCLEOTIDE SEQUENCE [LARGE SCALE GENOMIC DNA]</scope>
    <source>
        <strain evidence="2">Foug A</strain>
    </source>
</reference>
<dbReference type="PANTHER" id="PTHR36166:SF1">
    <property type="entry name" value="SRPBCC DOMAIN-CONTAINING PROTEIN"/>
    <property type="match status" value="1"/>
</dbReference>